<organism evidence="2 3">
    <name type="scientific">Actinomadura alba</name>
    <dbReference type="NCBI Taxonomy" id="406431"/>
    <lineage>
        <taxon>Bacteria</taxon>
        <taxon>Bacillati</taxon>
        <taxon>Actinomycetota</taxon>
        <taxon>Actinomycetes</taxon>
        <taxon>Streptosporangiales</taxon>
        <taxon>Thermomonosporaceae</taxon>
        <taxon>Actinomadura</taxon>
    </lineage>
</organism>
<proteinExistence type="predicted"/>
<evidence type="ECO:0000259" key="1">
    <source>
        <dbReference type="Pfam" id="PF25109"/>
    </source>
</evidence>
<dbReference type="InterPro" id="IPR023214">
    <property type="entry name" value="HAD_sf"/>
</dbReference>
<dbReference type="Gene3D" id="3.40.50.1000">
    <property type="entry name" value="HAD superfamily/HAD-like"/>
    <property type="match status" value="1"/>
</dbReference>
<name>A0ABR7LSP1_9ACTN</name>
<dbReference type="Pfam" id="PF25109">
    <property type="entry name" value="HAD_PNKP"/>
    <property type="match status" value="1"/>
</dbReference>
<keyword evidence="2" id="KW-0418">Kinase</keyword>
<dbReference type="InterPro" id="IPR036412">
    <property type="entry name" value="HAD-like_sf"/>
</dbReference>
<accession>A0ABR7LSP1</accession>
<dbReference type="RefSeq" id="WP_187244880.1">
    <property type="nucleotide sequence ID" value="NZ_BAAAOK010000001.1"/>
</dbReference>
<dbReference type="GO" id="GO:0016301">
    <property type="term" value="F:kinase activity"/>
    <property type="evidence" value="ECO:0007669"/>
    <property type="project" value="UniProtKB-KW"/>
</dbReference>
<dbReference type="Proteomes" id="UP000805614">
    <property type="component" value="Unassembled WGS sequence"/>
</dbReference>
<sequence length="151" mass="16742">MNNGSTAAQRPGAFLVDVDGTVALRNETAPGCRSPYDWARVGEDLPNSPVITVVQALAAAGHHIVYMSGRSEECRAATKVWIAEHVGVPGEALHMRARGDHRPDHIVKRELYRRRVKPRYDVTGVFDDRAKVVRMWRNLGLTVLQVADGDF</sequence>
<comment type="caution">
    <text evidence="2">The sequence shown here is derived from an EMBL/GenBank/DDBJ whole genome shotgun (WGS) entry which is preliminary data.</text>
</comment>
<keyword evidence="2" id="KW-0808">Transferase</keyword>
<reference evidence="2 3" key="1">
    <citation type="submission" date="2020-06" db="EMBL/GenBank/DDBJ databases">
        <title>Actinomadura xiongansis sp. nov., isolated from soil of Baiyangdian.</title>
        <authorList>
            <person name="Zhang X."/>
        </authorList>
    </citation>
    <scope>NUCLEOTIDE SEQUENCE [LARGE SCALE GENOMIC DNA]</scope>
    <source>
        <strain evidence="2 3">HBUM206468</strain>
    </source>
</reference>
<gene>
    <name evidence="2" type="ORF">HKK74_20555</name>
</gene>
<dbReference type="InterPro" id="IPR056782">
    <property type="entry name" value="HAD_PNKP"/>
</dbReference>
<feature type="domain" description="Polynucleotide kinase PNKP phosphatase" evidence="1">
    <location>
        <begin position="11"/>
        <end position="151"/>
    </location>
</feature>
<dbReference type="SUPFAM" id="SSF56784">
    <property type="entry name" value="HAD-like"/>
    <property type="match status" value="1"/>
</dbReference>
<protein>
    <submittedName>
        <fullName evidence="2">Polynucleotide kinase</fullName>
    </submittedName>
</protein>
<dbReference type="EMBL" id="JABVEC010000015">
    <property type="protein sequence ID" value="MBC6467866.1"/>
    <property type="molecule type" value="Genomic_DNA"/>
</dbReference>
<evidence type="ECO:0000313" key="3">
    <source>
        <dbReference type="Proteomes" id="UP000805614"/>
    </source>
</evidence>
<evidence type="ECO:0000313" key="2">
    <source>
        <dbReference type="EMBL" id="MBC6467866.1"/>
    </source>
</evidence>
<keyword evidence="3" id="KW-1185">Reference proteome</keyword>